<name>A0ABW4IG95_9SPHI</name>
<proteinExistence type="predicted"/>
<comment type="caution">
    <text evidence="1">The sequence shown here is derived from an EMBL/GenBank/DDBJ whole genome shotgun (WGS) entry which is preliminary data.</text>
</comment>
<keyword evidence="2" id="KW-1185">Reference proteome</keyword>
<evidence type="ECO:0008006" key="3">
    <source>
        <dbReference type="Google" id="ProtNLM"/>
    </source>
</evidence>
<gene>
    <name evidence="1" type="ORF">ACFSAH_13850</name>
</gene>
<organism evidence="1 2">
    <name type="scientific">Pseudopedobacter beijingensis</name>
    <dbReference type="NCBI Taxonomy" id="1207056"/>
    <lineage>
        <taxon>Bacteria</taxon>
        <taxon>Pseudomonadati</taxon>
        <taxon>Bacteroidota</taxon>
        <taxon>Sphingobacteriia</taxon>
        <taxon>Sphingobacteriales</taxon>
        <taxon>Sphingobacteriaceae</taxon>
        <taxon>Pseudopedobacter</taxon>
    </lineage>
</organism>
<protein>
    <recommendedName>
        <fullName evidence="3">Lipoprotein</fullName>
    </recommendedName>
</protein>
<dbReference type="PROSITE" id="PS51257">
    <property type="entry name" value="PROKAR_LIPOPROTEIN"/>
    <property type="match status" value="1"/>
</dbReference>
<evidence type="ECO:0000313" key="1">
    <source>
        <dbReference type="EMBL" id="MFD1630967.1"/>
    </source>
</evidence>
<reference evidence="2" key="1">
    <citation type="journal article" date="2019" name="Int. J. Syst. Evol. Microbiol.">
        <title>The Global Catalogue of Microorganisms (GCM) 10K type strain sequencing project: providing services to taxonomists for standard genome sequencing and annotation.</title>
        <authorList>
            <consortium name="The Broad Institute Genomics Platform"/>
            <consortium name="The Broad Institute Genome Sequencing Center for Infectious Disease"/>
            <person name="Wu L."/>
            <person name="Ma J."/>
        </authorList>
    </citation>
    <scope>NUCLEOTIDE SEQUENCE [LARGE SCALE GENOMIC DNA]</scope>
    <source>
        <strain evidence="2">CCUG 53762</strain>
    </source>
</reference>
<evidence type="ECO:0000313" key="2">
    <source>
        <dbReference type="Proteomes" id="UP001597118"/>
    </source>
</evidence>
<sequence>MIAKNQLLTSFCSLAISAILLSCNGVESKTKQAGSVSSKDSVATGANKTEDEGTIPAATANTYAPVDSIKYWEAVKNLANGDTTGLWPVIKQPVPAPGAILPFKRVVVYYGNLYSKKMGALGEYEPKEMWRRLNQEVKAWEKADPSTPVQAGVHYIAVVAQGDGGKDGKYRFRMPDKQIDSALNIAKMHNGIVFLDIQVALSTIQQELPLLEKYLKMPNVHLGIDPEFSMKTGHKPGTKIGTYDAEDINYCTKFLQKLVKENNLPAKIFVIHRFTKGMVTNYKNIKLVPEVQIVMHMDGWGEPELKKGTYRHWIREQPVQFTGFKLFYKNDLKKAPNRLMTPTELMKLSPKPIYIQYQ</sequence>
<accession>A0ABW4IG95</accession>
<dbReference type="Proteomes" id="UP001597118">
    <property type="component" value="Unassembled WGS sequence"/>
</dbReference>
<dbReference type="RefSeq" id="WP_379663336.1">
    <property type="nucleotide sequence ID" value="NZ_JBHUDG010000020.1"/>
</dbReference>
<dbReference type="EMBL" id="JBHUDG010000020">
    <property type="protein sequence ID" value="MFD1630967.1"/>
    <property type="molecule type" value="Genomic_DNA"/>
</dbReference>